<accession>A0ABU0LG80</accession>
<name>A0ABU0LG80_XANAG</name>
<dbReference type="Proteomes" id="UP001241747">
    <property type="component" value="Unassembled WGS sequence"/>
</dbReference>
<proteinExistence type="predicted"/>
<evidence type="ECO:0000313" key="2">
    <source>
        <dbReference type="Proteomes" id="UP001241747"/>
    </source>
</evidence>
<organism evidence="1 2">
    <name type="scientific">Xanthobacter agilis</name>
    <dbReference type="NCBI Taxonomy" id="47492"/>
    <lineage>
        <taxon>Bacteria</taxon>
        <taxon>Pseudomonadati</taxon>
        <taxon>Pseudomonadota</taxon>
        <taxon>Alphaproteobacteria</taxon>
        <taxon>Hyphomicrobiales</taxon>
        <taxon>Xanthobacteraceae</taxon>
        <taxon>Xanthobacter</taxon>
    </lineage>
</organism>
<dbReference type="EMBL" id="JAUSVY010000006">
    <property type="protein sequence ID" value="MDQ0506157.1"/>
    <property type="molecule type" value="Genomic_DNA"/>
</dbReference>
<keyword evidence="2" id="KW-1185">Reference proteome</keyword>
<protein>
    <submittedName>
        <fullName evidence="1">Uncharacterized protein (DUF736 family)</fullName>
    </submittedName>
</protein>
<dbReference type="InterPro" id="IPR007948">
    <property type="entry name" value="DUF736"/>
</dbReference>
<sequence>MNPQHAACGFFPPPAKAGFAPRSEKVLAGCCGPIVPGLPTPIEAAMGAARSAEGTTAMATIGTFTATAKGFKGAVKTLSLNVKAVEFVPAEGDNEKGPDFRIFSGATEFGAAWKKTSREGRDYHSVKLDDPSFPAPIYASLVETETEGEFALIWSRRAAE</sequence>
<evidence type="ECO:0000313" key="1">
    <source>
        <dbReference type="EMBL" id="MDQ0506157.1"/>
    </source>
</evidence>
<gene>
    <name evidence="1" type="ORF">QOZ94_002961</name>
</gene>
<reference evidence="1 2" key="1">
    <citation type="submission" date="2023-07" db="EMBL/GenBank/DDBJ databases">
        <title>Genomic Encyclopedia of Type Strains, Phase IV (KMG-IV): sequencing the most valuable type-strain genomes for metagenomic binning, comparative biology and taxonomic classification.</title>
        <authorList>
            <person name="Goeker M."/>
        </authorList>
    </citation>
    <scope>NUCLEOTIDE SEQUENCE [LARGE SCALE GENOMIC DNA]</scope>
    <source>
        <strain evidence="1 2">DSM 3770</strain>
    </source>
</reference>
<comment type="caution">
    <text evidence="1">The sequence shown here is derived from an EMBL/GenBank/DDBJ whole genome shotgun (WGS) entry which is preliminary data.</text>
</comment>
<dbReference type="Pfam" id="PF05284">
    <property type="entry name" value="DUF736"/>
    <property type="match status" value="1"/>
</dbReference>